<protein>
    <submittedName>
        <fullName evidence="3">SAG-related sequence</fullName>
    </submittedName>
</protein>
<proteinExistence type="predicted"/>
<feature type="domain" description="SRS" evidence="2">
    <location>
        <begin position="56"/>
        <end position="190"/>
    </location>
</feature>
<evidence type="ECO:0000313" key="4">
    <source>
        <dbReference type="Proteomes" id="UP000224006"/>
    </source>
</evidence>
<dbReference type="GO" id="GO:0016020">
    <property type="term" value="C:membrane"/>
    <property type="evidence" value="ECO:0007669"/>
    <property type="project" value="InterPro"/>
</dbReference>
<reference evidence="3 4" key="1">
    <citation type="submission" date="2017-09" db="EMBL/GenBank/DDBJ databases">
        <title>Genome sequencing of Besnoitia besnoiti strain Bb-Ger1.</title>
        <authorList>
            <person name="Schares G."/>
            <person name="Venepally P."/>
            <person name="Lorenzi H.A."/>
        </authorList>
    </citation>
    <scope>NUCLEOTIDE SEQUENCE [LARGE SCALE GENOMIC DNA]</scope>
    <source>
        <strain evidence="3 4">Bb-Ger1</strain>
    </source>
</reference>
<feature type="domain" description="SRS" evidence="2">
    <location>
        <begin position="200"/>
        <end position="336"/>
    </location>
</feature>
<evidence type="ECO:0000259" key="2">
    <source>
        <dbReference type="Pfam" id="PF04092"/>
    </source>
</evidence>
<dbReference type="RefSeq" id="XP_029220185.1">
    <property type="nucleotide sequence ID" value="XM_029362819.1"/>
</dbReference>
<evidence type="ECO:0000256" key="1">
    <source>
        <dbReference type="SAM" id="SignalP"/>
    </source>
</evidence>
<gene>
    <name evidence="3" type="ORF">BESB_043680</name>
</gene>
<dbReference type="GeneID" id="40309298"/>
<name>A0A2A9MJN4_BESBE</name>
<organism evidence="3 4">
    <name type="scientific">Besnoitia besnoiti</name>
    <name type="common">Apicomplexan protozoan</name>
    <dbReference type="NCBI Taxonomy" id="94643"/>
    <lineage>
        <taxon>Eukaryota</taxon>
        <taxon>Sar</taxon>
        <taxon>Alveolata</taxon>
        <taxon>Apicomplexa</taxon>
        <taxon>Conoidasida</taxon>
        <taxon>Coccidia</taxon>
        <taxon>Eucoccidiorida</taxon>
        <taxon>Eimeriorina</taxon>
        <taxon>Sarcocystidae</taxon>
        <taxon>Besnoitia</taxon>
    </lineage>
</organism>
<evidence type="ECO:0000313" key="3">
    <source>
        <dbReference type="EMBL" id="PFH36176.1"/>
    </source>
</evidence>
<dbReference type="EMBL" id="NWUJ01000003">
    <property type="protein sequence ID" value="PFH36176.1"/>
    <property type="molecule type" value="Genomic_DNA"/>
</dbReference>
<dbReference type="AlphaFoldDB" id="A0A2A9MJN4"/>
<dbReference type="SUPFAM" id="SSF74877">
    <property type="entry name" value="Major surface antigen p30, SAG1"/>
    <property type="match status" value="2"/>
</dbReference>
<dbReference type="KEGG" id="bbes:BESB_043680"/>
<dbReference type="Proteomes" id="UP000224006">
    <property type="component" value="Chromosome III"/>
</dbReference>
<dbReference type="Pfam" id="PF04092">
    <property type="entry name" value="SAG"/>
    <property type="match status" value="2"/>
</dbReference>
<accession>A0A2A9MJN4</accession>
<comment type="caution">
    <text evidence="3">The sequence shown here is derived from an EMBL/GenBank/DDBJ whole genome shotgun (WGS) entry which is preliminary data.</text>
</comment>
<feature type="signal peptide" evidence="1">
    <location>
        <begin position="1"/>
        <end position="33"/>
    </location>
</feature>
<dbReference type="InterPro" id="IPR036755">
    <property type="entry name" value="SRS_dom_sf"/>
</dbReference>
<dbReference type="InterPro" id="IPR028352">
    <property type="entry name" value="Surface_antig_SAG1"/>
</dbReference>
<sequence length="369" mass="38537">MQKAGGNSKARGRKLMALCIGGFLLYAGEQARATDVAGLLGRKLSTNTEPVVSSSVATCELETSKMTNGKATPTSISLFEGRLTAVLKCRGAGNAVVPSEDGKVCVAHEKSVNACATAGGEKQEALNVLLGSDTPITAVKRPLTEKSATGQEWTLHLKRSQLPRSDKSFFVGCQTESGNNDSSCMLDVNVKAKASSVQNNVVTCAYGAASNGEEPLTVDMTQENNKLTIDCGDEGSLKPAGFNNFCTSDDKDLETCSKQFVEMFPNFQKSWWQTTDAEGSPATLTIPPSDFPSEEKQFLLACKHQKTSTVPTGRDTEAPTGADAGEHSTCKVLVTVKAASSPTSSTPALSMAAGLSGGALSASFIAGSL</sequence>
<dbReference type="InterPro" id="IPR007226">
    <property type="entry name" value="SRS_dom"/>
</dbReference>
<dbReference type="VEuPathDB" id="ToxoDB:BESB_043680"/>
<dbReference type="PRINTS" id="PR01801">
    <property type="entry name" value="SURFCEANTIGN"/>
</dbReference>
<keyword evidence="4" id="KW-1185">Reference proteome</keyword>
<dbReference type="Gene3D" id="2.60.40.1320">
    <property type="entry name" value="SRS domain"/>
    <property type="match status" value="2"/>
</dbReference>
<feature type="chain" id="PRO_5012315307" evidence="1">
    <location>
        <begin position="34"/>
        <end position="369"/>
    </location>
</feature>
<keyword evidence="1" id="KW-0732">Signal</keyword>